<dbReference type="RefSeq" id="WP_191272132.1">
    <property type="nucleotide sequence ID" value="NZ_BMXJ01000005.1"/>
</dbReference>
<evidence type="ECO:0008006" key="3">
    <source>
        <dbReference type="Google" id="ProtNLM"/>
    </source>
</evidence>
<evidence type="ECO:0000313" key="2">
    <source>
        <dbReference type="Proteomes" id="UP000598217"/>
    </source>
</evidence>
<keyword evidence="2" id="KW-1185">Reference proteome</keyword>
<evidence type="ECO:0000313" key="1">
    <source>
        <dbReference type="EMBL" id="MBE1459048.1"/>
    </source>
</evidence>
<dbReference type="Proteomes" id="UP000598217">
    <property type="component" value="Unassembled WGS sequence"/>
</dbReference>
<proteinExistence type="predicted"/>
<reference evidence="1 2" key="1">
    <citation type="submission" date="2020-10" db="EMBL/GenBank/DDBJ databases">
        <title>Sequencing the genomes of 1000 actinobacteria strains.</title>
        <authorList>
            <person name="Klenk H.-P."/>
        </authorList>
    </citation>
    <scope>NUCLEOTIDE SEQUENCE [LARGE SCALE GENOMIC DNA]</scope>
    <source>
        <strain evidence="1 2">DSM 45157</strain>
    </source>
</reference>
<sequence length="272" mass="29008">MDISSRICVSPPYRTLNGISSPAPGCATASFSPEFPSAAEEPVSIIEAARHLPIIGLCAAATTAGPGRRYYLARRARLRRLTPPAPGAPQQLLHTTALGGINRPGSASAAAFLYDSDHTALFDLHCDYVVLDEKSFARTFEHLADPSTQQTASSPYRSPLRLDDVSVSGTQAQAEVNLRAEQCAGHFAGFPAVPLAYLLTALVDLAERLMEAPENTGPPFRVELLQADTLLAPGVPIVLRAHRQEDHRVLLSAGHGGDETVMVSITFSKTST</sequence>
<protein>
    <recommendedName>
        <fullName evidence="3">Dehydrogenase (DH) domain-containing protein</fullName>
    </recommendedName>
</protein>
<dbReference type="EMBL" id="JADBDY010000001">
    <property type="protein sequence ID" value="MBE1459048.1"/>
    <property type="molecule type" value="Genomic_DNA"/>
</dbReference>
<comment type="caution">
    <text evidence="1">The sequence shown here is derived from an EMBL/GenBank/DDBJ whole genome shotgun (WGS) entry which is preliminary data.</text>
</comment>
<accession>A0ABR9HJ52</accession>
<gene>
    <name evidence="1" type="ORF">H4W79_003262</name>
</gene>
<organism evidence="1 2">
    <name type="scientific">Nocardiopsis terrae</name>
    <dbReference type="NCBI Taxonomy" id="372655"/>
    <lineage>
        <taxon>Bacteria</taxon>
        <taxon>Bacillati</taxon>
        <taxon>Actinomycetota</taxon>
        <taxon>Actinomycetes</taxon>
        <taxon>Streptosporangiales</taxon>
        <taxon>Nocardiopsidaceae</taxon>
        <taxon>Nocardiopsis</taxon>
    </lineage>
</organism>
<name>A0ABR9HJ52_9ACTN</name>